<feature type="transmembrane region" description="Helical" evidence="1">
    <location>
        <begin position="183"/>
        <end position="201"/>
    </location>
</feature>
<dbReference type="GO" id="GO:0004175">
    <property type="term" value="F:endopeptidase activity"/>
    <property type="evidence" value="ECO:0007669"/>
    <property type="project" value="UniProtKB-ARBA"/>
</dbReference>
<feature type="domain" description="CAAX prenyl protease 2/Lysostaphin resistance protein A-like" evidence="2">
    <location>
        <begin position="126"/>
        <end position="219"/>
    </location>
</feature>
<protein>
    <submittedName>
        <fullName evidence="3">CPBP family intramembrane metalloprotease</fullName>
    </submittedName>
</protein>
<keyword evidence="3" id="KW-0378">Hydrolase</keyword>
<keyword evidence="1" id="KW-0472">Membrane</keyword>
<dbReference type="Pfam" id="PF02517">
    <property type="entry name" value="Rce1-like"/>
    <property type="match status" value="1"/>
</dbReference>
<evidence type="ECO:0000313" key="4">
    <source>
        <dbReference type="Proteomes" id="UP001139414"/>
    </source>
</evidence>
<feature type="transmembrane region" description="Helical" evidence="1">
    <location>
        <begin position="245"/>
        <end position="270"/>
    </location>
</feature>
<comment type="caution">
    <text evidence="3">The sequence shown here is derived from an EMBL/GenBank/DDBJ whole genome shotgun (WGS) entry which is preliminary data.</text>
</comment>
<organism evidence="3 4">
    <name type="scientific">Christiangramia sediminis</name>
    <dbReference type="NCBI Taxonomy" id="2881336"/>
    <lineage>
        <taxon>Bacteria</taxon>
        <taxon>Pseudomonadati</taxon>
        <taxon>Bacteroidota</taxon>
        <taxon>Flavobacteriia</taxon>
        <taxon>Flavobacteriales</taxon>
        <taxon>Flavobacteriaceae</taxon>
        <taxon>Christiangramia</taxon>
    </lineage>
</organism>
<evidence type="ECO:0000313" key="3">
    <source>
        <dbReference type="EMBL" id="MCB7482135.1"/>
    </source>
</evidence>
<keyword evidence="3" id="KW-0482">Metalloprotease</keyword>
<feature type="transmembrane region" description="Helical" evidence="1">
    <location>
        <begin position="206"/>
        <end position="225"/>
    </location>
</feature>
<feature type="transmembrane region" description="Helical" evidence="1">
    <location>
        <begin position="91"/>
        <end position="113"/>
    </location>
</feature>
<keyword evidence="3" id="KW-0645">Protease</keyword>
<evidence type="ECO:0000259" key="2">
    <source>
        <dbReference type="Pfam" id="PF02517"/>
    </source>
</evidence>
<keyword evidence="1" id="KW-1133">Transmembrane helix</keyword>
<gene>
    <name evidence="3" type="ORF">LGQ90_12760</name>
</gene>
<dbReference type="GO" id="GO:0080120">
    <property type="term" value="P:CAAX-box protein maturation"/>
    <property type="evidence" value="ECO:0007669"/>
    <property type="project" value="UniProtKB-ARBA"/>
</dbReference>
<dbReference type="GO" id="GO:0008237">
    <property type="term" value="F:metallopeptidase activity"/>
    <property type="evidence" value="ECO:0007669"/>
    <property type="project" value="UniProtKB-KW"/>
</dbReference>
<feature type="transmembrane region" description="Helical" evidence="1">
    <location>
        <begin position="158"/>
        <end position="177"/>
    </location>
</feature>
<dbReference type="PANTHER" id="PTHR39430">
    <property type="entry name" value="MEMBRANE-ASSOCIATED PROTEASE-RELATED"/>
    <property type="match status" value="1"/>
</dbReference>
<feature type="transmembrane region" description="Helical" evidence="1">
    <location>
        <begin position="125"/>
        <end position="146"/>
    </location>
</feature>
<evidence type="ECO:0000256" key="1">
    <source>
        <dbReference type="SAM" id="Phobius"/>
    </source>
</evidence>
<dbReference type="EMBL" id="JAJBZG010000005">
    <property type="protein sequence ID" value="MCB7482135.1"/>
    <property type="molecule type" value="Genomic_DNA"/>
</dbReference>
<accession>A0A9X1RZC6</accession>
<sequence length="286" mass="32669">MSEQSKYQGWLRILFIIFPYIFIVGVFQLIGGVLTGFSYSNIEIEKTPAQRLIIQLFTFLGTILIVWLYLKYIDREKFIEIGLRFKNNMKSFWTGFAIGALIILSGFGILQILGEINIQNINFDFNQILISITIFVLVSLTEEILYRGYVLRNLMYSFNKYIALFISAVLFSLMHGFNPNIDIIGSTNIFLAGILLGITYIHTKNLLFPIALHFSWNFFQTILGFNVSGQNTYSVLKLSIPEKNILNGGAFGFEGSILSLVAILITIAAISMHYWKKTNHDRLHCK</sequence>
<feature type="transmembrane region" description="Helical" evidence="1">
    <location>
        <begin position="52"/>
        <end position="70"/>
    </location>
</feature>
<proteinExistence type="predicted"/>
<dbReference type="Proteomes" id="UP001139414">
    <property type="component" value="Unassembled WGS sequence"/>
</dbReference>
<dbReference type="RefSeq" id="WP_229341568.1">
    <property type="nucleotide sequence ID" value="NZ_JAJBZG010000005.1"/>
</dbReference>
<reference evidence="3" key="1">
    <citation type="submission" date="2021-10" db="EMBL/GenBank/DDBJ databases">
        <title>Gramella sp. ASW11-100T, isolated from marine sediment.</title>
        <authorList>
            <person name="Xia C."/>
        </authorList>
    </citation>
    <scope>NUCLEOTIDE SEQUENCE</scope>
    <source>
        <strain evidence="3">ASW11-100</strain>
    </source>
</reference>
<keyword evidence="4" id="KW-1185">Reference proteome</keyword>
<dbReference type="InterPro" id="IPR003675">
    <property type="entry name" value="Rce1/LyrA-like_dom"/>
</dbReference>
<name>A0A9X1RZC6_9FLAO</name>
<dbReference type="PANTHER" id="PTHR39430:SF1">
    <property type="entry name" value="PROTEASE"/>
    <property type="match status" value="1"/>
</dbReference>
<dbReference type="AlphaFoldDB" id="A0A9X1RZC6"/>
<keyword evidence="1" id="KW-0812">Transmembrane</keyword>
<feature type="transmembrane region" description="Helical" evidence="1">
    <location>
        <begin position="12"/>
        <end position="40"/>
    </location>
</feature>